<sequence length="492" mass="55258">MRVWIGVYLPLIPLEALRPSWCEQGEYALIDNDRVLVTSALAARSGVRCGMRRGGVSAIAPETTLLERDLVQEQRALDSVAMTLLQFTPEVTYAEGFAVLLDVTASQRLFGGCHLLCRRLSASIRALGFTARLGTAPTAQAAWLLARSKSDRSGPVRRRVMQMETMTRRLDRLPCSLLPAADLHRDWLQGIGCQVLGDLRKLPRAGLQRRTNKDLLEAMDRAYGMAPELFEWIKAPPVFGERLEMPDRIEHAEALLFGAQRLVLQMVGWLVALQQAVSRFVLLLEHERGRAAVPPTAIEIALAEPTWQEEHLIRLLKERLGRVELTAPVIAIRLSAETLSPMLPPTESLFPEPGGSPSDYKRLLELLVARLGNDKVLAPIPVSDHRPETCNRWGPATTPCTKTDEDEDDESADRPFWLLAKPIPLLLRDHRPFYGSPLKLIRGPERIEAGWWDDGLAVRDYFVAQGAEAACYWVYRERTQEEACWYLHGLFA</sequence>
<dbReference type="PANTHER" id="PTHR35369:SF2">
    <property type="entry name" value="BLR3025 PROTEIN"/>
    <property type="match status" value="1"/>
</dbReference>
<keyword evidence="1" id="KW-0227">DNA damage</keyword>
<protein>
    <submittedName>
        <fullName evidence="4">Y-family DNA polymerase</fullName>
    </submittedName>
</protein>
<evidence type="ECO:0000256" key="2">
    <source>
        <dbReference type="SAM" id="MobiDB-lite"/>
    </source>
</evidence>
<dbReference type="EMBL" id="JBHRTP010000052">
    <property type="protein sequence ID" value="MFC3109473.1"/>
    <property type="molecule type" value="Genomic_DNA"/>
</dbReference>
<dbReference type="InterPro" id="IPR050356">
    <property type="entry name" value="SulA_CellDiv_inhibitor"/>
</dbReference>
<evidence type="ECO:0000313" key="5">
    <source>
        <dbReference type="Proteomes" id="UP001595530"/>
    </source>
</evidence>
<organism evidence="4 5">
    <name type="scientific">Undibacterium arcticum</name>
    <dbReference type="NCBI Taxonomy" id="1762892"/>
    <lineage>
        <taxon>Bacteria</taxon>
        <taxon>Pseudomonadati</taxon>
        <taxon>Pseudomonadota</taxon>
        <taxon>Betaproteobacteria</taxon>
        <taxon>Burkholderiales</taxon>
        <taxon>Oxalobacteraceae</taxon>
        <taxon>Undibacterium</taxon>
    </lineage>
</organism>
<name>A0ABV7F333_9BURK</name>
<accession>A0ABV7F333</accession>
<keyword evidence="5" id="KW-1185">Reference proteome</keyword>
<feature type="region of interest" description="Disordered" evidence="2">
    <location>
        <begin position="388"/>
        <end position="409"/>
    </location>
</feature>
<dbReference type="Pfam" id="PF00817">
    <property type="entry name" value="IMS"/>
    <property type="match status" value="1"/>
</dbReference>
<proteinExistence type="predicted"/>
<dbReference type="InterPro" id="IPR001126">
    <property type="entry name" value="UmuC"/>
</dbReference>
<evidence type="ECO:0000256" key="1">
    <source>
        <dbReference type="ARBA" id="ARBA00022763"/>
    </source>
</evidence>
<dbReference type="Proteomes" id="UP001595530">
    <property type="component" value="Unassembled WGS sequence"/>
</dbReference>
<dbReference type="CDD" id="cd03468">
    <property type="entry name" value="PolY_like"/>
    <property type="match status" value="1"/>
</dbReference>
<dbReference type="SUPFAM" id="SSF56672">
    <property type="entry name" value="DNA/RNA polymerases"/>
    <property type="match status" value="1"/>
</dbReference>
<evidence type="ECO:0000259" key="3">
    <source>
        <dbReference type="Pfam" id="PF00817"/>
    </source>
</evidence>
<reference evidence="5" key="1">
    <citation type="journal article" date="2019" name="Int. J. Syst. Evol. Microbiol.">
        <title>The Global Catalogue of Microorganisms (GCM) 10K type strain sequencing project: providing services to taxonomists for standard genome sequencing and annotation.</title>
        <authorList>
            <consortium name="The Broad Institute Genomics Platform"/>
            <consortium name="The Broad Institute Genome Sequencing Center for Infectious Disease"/>
            <person name="Wu L."/>
            <person name="Ma J."/>
        </authorList>
    </citation>
    <scope>NUCLEOTIDE SEQUENCE [LARGE SCALE GENOMIC DNA]</scope>
    <source>
        <strain evidence="5">KCTC 42986</strain>
    </source>
</reference>
<feature type="domain" description="UmuC" evidence="3">
    <location>
        <begin position="33"/>
        <end position="146"/>
    </location>
</feature>
<evidence type="ECO:0000313" key="4">
    <source>
        <dbReference type="EMBL" id="MFC3109473.1"/>
    </source>
</evidence>
<dbReference type="PANTHER" id="PTHR35369">
    <property type="entry name" value="BLR3025 PROTEIN-RELATED"/>
    <property type="match status" value="1"/>
</dbReference>
<gene>
    <name evidence="4" type="ORF">ACFOFO_16145</name>
</gene>
<dbReference type="InterPro" id="IPR043502">
    <property type="entry name" value="DNA/RNA_pol_sf"/>
</dbReference>
<comment type="caution">
    <text evidence="4">The sequence shown here is derived from an EMBL/GenBank/DDBJ whole genome shotgun (WGS) entry which is preliminary data.</text>
</comment>
<dbReference type="RefSeq" id="WP_390329286.1">
    <property type="nucleotide sequence ID" value="NZ_JBHRTP010000052.1"/>
</dbReference>